<dbReference type="InterPro" id="IPR015424">
    <property type="entry name" value="PyrdxlP-dep_Trfase"/>
</dbReference>
<dbReference type="EMBL" id="JADKYU010000036">
    <property type="protein sequence ID" value="MBF4982920.1"/>
    <property type="molecule type" value="Genomic_DNA"/>
</dbReference>
<gene>
    <name evidence="1" type="ORF">FNJ87_00720</name>
</gene>
<reference evidence="1 2" key="1">
    <citation type="submission" date="2020-11" db="EMBL/GenBank/DDBJ databases">
        <title>P. mediterranea TC4 genome.</title>
        <authorList>
            <person name="Molmeret M."/>
        </authorList>
    </citation>
    <scope>NUCLEOTIDE SEQUENCE [LARGE SCALE GENOMIC DNA]</scope>
    <source>
        <strain evidence="1 2">TC4</strain>
    </source>
</reference>
<organism evidence="1 2">
    <name type="scientific">Nonlabens mediterrranea</name>
    <dbReference type="NCBI Taxonomy" id="1419947"/>
    <lineage>
        <taxon>Bacteria</taxon>
        <taxon>Pseudomonadati</taxon>
        <taxon>Bacteroidota</taxon>
        <taxon>Flavobacteriia</taxon>
        <taxon>Flavobacteriales</taxon>
        <taxon>Flavobacteriaceae</taxon>
        <taxon>Nonlabens</taxon>
    </lineage>
</organism>
<dbReference type="Gene3D" id="3.40.640.10">
    <property type="entry name" value="Type I PLP-dependent aspartate aminotransferase-like (Major domain)"/>
    <property type="match status" value="1"/>
</dbReference>
<protein>
    <submittedName>
        <fullName evidence="1">Cystathionine beta-synthase</fullName>
    </submittedName>
</protein>
<dbReference type="InterPro" id="IPR015421">
    <property type="entry name" value="PyrdxlP-dep_Trfase_major"/>
</dbReference>
<name>A0ABS0A0M2_9FLAO</name>
<proteinExistence type="predicted"/>
<comment type="caution">
    <text evidence="1">The sequence shown here is derived from an EMBL/GenBank/DDBJ whole genome shotgun (WGS) entry which is preliminary data.</text>
</comment>
<evidence type="ECO:0000313" key="1">
    <source>
        <dbReference type="EMBL" id="MBF4982920.1"/>
    </source>
</evidence>
<keyword evidence="2" id="KW-1185">Reference proteome</keyword>
<accession>A0ABS0A0M2</accession>
<dbReference type="SUPFAM" id="SSF53383">
    <property type="entry name" value="PLP-dependent transferases"/>
    <property type="match status" value="1"/>
</dbReference>
<sequence>MKENKVLDYIKDVVKNHPADWLGLTTHRLDIYNEELAKTQFLEQFETLYKKDNATTGAFAVLPTAYDYIRLGHPLSCVLEWGIAQLHDIDAQNVISFSSNTIPVLAVLRKNLLEDRKTLINYTGELPSIFNEKLLKQVYGYHFELNKVTQSTDVEAFNGSSIFISEEESINAVKLNANIDFSISLHGDLGSILVVNSALDESYISDIQHVRRRETIAMTPSNSLVALKSLVDQKPIVLQKNNLSADKTSVFKSIKEITGTPLKPIVASSGLSIQYAIMMGLIHDARENHSGKAIKFIVPPNCYGGTNDQARRVAACLEDVAVVDLPVDGDNDMVQSIDTVLNQIAAQDAVPYIIAEIPTNPRVEVPNLVMLRDALSKPRQTANGAAAIDPVFILDQTFCPNVHFLGEGKMLSTVRTISYASGSKFPSGGRCTAGYCVGNSKTNAIMDKIELHLTLCDNEATDLQYEILSAQLPSMNQRIKDAYKNTREFVTYIQETLPEAKINFVSEDLANQDFTPSVFSLDLPTKGDTEEERETYKRALNLKLIHLMITEIPNESKFCVSYGQLKGCYWTIPATSTQGTTKEGDKDYIVRASLSPNLDLELHKKVFKDFVDSI</sequence>
<evidence type="ECO:0000313" key="2">
    <source>
        <dbReference type="Proteomes" id="UP001194729"/>
    </source>
</evidence>
<dbReference type="Proteomes" id="UP001194729">
    <property type="component" value="Unassembled WGS sequence"/>
</dbReference>